<dbReference type="FunFam" id="3.30.450.40:FF:000044">
    <property type="entry name" value="Putative sensor histidine kinase/response regulator"/>
    <property type="match status" value="1"/>
</dbReference>
<dbReference type="PANTHER" id="PTHR43047">
    <property type="entry name" value="TWO-COMPONENT HISTIDINE PROTEIN KINASE"/>
    <property type="match status" value="1"/>
</dbReference>
<feature type="domain" description="Response regulatory" evidence="17">
    <location>
        <begin position="2170"/>
        <end position="2294"/>
    </location>
</feature>
<dbReference type="Pfam" id="PF00069">
    <property type="entry name" value="Pkinase"/>
    <property type="match status" value="1"/>
</dbReference>
<dbReference type="Pfam" id="PF00512">
    <property type="entry name" value="HisKA"/>
    <property type="match status" value="1"/>
</dbReference>
<keyword evidence="4" id="KW-1003">Cell membrane</keyword>
<dbReference type="PANTHER" id="PTHR43047:SF46">
    <property type="entry name" value="HISTIDINE KINASE_RESPONSE REGULATOR, PUTATIVE (AFU_ORTHOLOGUE AFUA_3G12550)-RELATED"/>
    <property type="match status" value="1"/>
</dbReference>
<evidence type="ECO:0000259" key="15">
    <source>
        <dbReference type="PROSITE" id="PS50011"/>
    </source>
</evidence>
<evidence type="ECO:0000256" key="2">
    <source>
        <dbReference type="ARBA" id="ARBA00004651"/>
    </source>
</evidence>
<evidence type="ECO:0000259" key="16">
    <source>
        <dbReference type="PROSITE" id="PS50109"/>
    </source>
</evidence>
<dbReference type="CDD" id="cd00082">
    <property type="entry name" value="HisKA"/>
    <property type="match status" value="1"/>
</dbReference>
<dbReference type="PROSITE" id="PS50110">
    <property type="entry name" value="RESPONSE_REGULATORY"/>
    <property type="match status" value="1"/>
</dbReference>
<evidence type="ECO:0000256" key="1">
    <source>
        <dbReference type="ARBA" id="ARBA00000085"/>
    </source>
</evidence>
<dbReference type="SUPFAM" id="SSF47384">
    <property type="entry name" value="Homodimeric domain of signal transducing histidine kinase"/>
    <property type="match status" value="1"/>
</dbReference>
<feature type="region of interest" description="Disordered" evidence="14">
    <location>
        <begin position="1634"/>
        <end position="1657"/>
    </location>
</feature>
<dbReference type="Pfam" id="PF01590">
    <property type="entry name" value="GAF"/>
    <property type="match status" value="1"/>
</dbReference>
<evidence type="ECO:0000256" key="13">
    <source>
        <dbReference type="PROSITE-ProRule" id="PRU00169"/>
    </source>
</evidence>
<organism evidence="18 19">
    <name type="scientific">Lineolata rhizophorae</name>
    <dbReference type="NCBI Taxonomy" id="578093"/>
    <lineage>
        <taxon>Eukaryota</taxon>
        <taxon>Fungi</taxon>
        <taxon>Dikarya</taxon>
        <taxon>Ascomycota</taxon>
        <taxon>Pezizomycotina</taxon>
        <taxon>Dothideomycetes</taxon>
        <taxon>Dothideomycetes incertae sedis</taxon>
        <taxon>Lineolatales</taxon>
        <taxon>Lineolataceae</taxon>
        <taxon>Lineolata</taxon>
    </lineage>
</organism>
<name>A0A6A6P0G9_9PEZI</name>
<evidence type="ECO:0000256" key="11">
    <source>
        <dbReference type="ARBA" id="ARBA00022989"/>
    </source>
</evidence>
<dbReference type="SUPFAM" id="SSF52540">
    <property type="entry name" value="P-loop containing nucleoside triphosphate hydrolases"/>
    <property type="match status" value="1"/>
</dbReference>
<evidence type="ECO:0000256" key="9">
    <source>
        <dbReference type="ARBA" id="ARBA00022777"/>
    </source>
</evidence>
<feature type="compositionally biased region" description="Polar residues" evidence="14">
    <location>
        <begin position="58"/>
        <end position="74"/>
    </location>
</feature>
<evidence type="ECO:0000259" key="17">
    <source>
        <dbReference type="PROSITE" id="PS50110"/>
    </source>
</evidence>
<feature type="compositionally biased region" description="Polar residues" evidence="14">
    <location>
        <begin position="680"/>
        <end position="690"/>
    </location>
</feature>
<feature type="region of interest" description="Disordered" evidence="14">
    <location>
        <begin position="2124"/>
        <end position="2158"/>
    </location>
</feature>
<dbReference type="SUPFAM" id="SSF56112">
    <property type="entry name" value="Protein kinase-like (PK-like)"/>
    <property type="match status" value="1"/>
</dbReference>
<keyword evidence="19" id="KW-1185">Reference proteome</keyword>
<sequence length="2342" mass="260104">MGDQQLDSSTSQQFAHLLGHLNEIPGYTWSADLLPFHSSYDNWHFYGVSPSPIPHHSQAVSRSQRSSNDASASGPTGRPPLRTHRSEGSSSSLSSAAATEVTSTPESPLPSMRQVIARVSSHALRLEREFQLAKMIKSKGGPGAVHFVSPIELVRLPSRHGNENLVASIVEAPGPNYLKEIVEFGPNFYRGWDFAKTGLLHQHQRNRQQTPLLLFLDFAIGAAECCEILHHQHRLVHGELRGDAFHFDLETRSVKMINFGAGARSFENGFTSTGWSMLSREKGIEHKLQFIAPEQTGRLPVEPDSRTDIYSLGILFWTMLTGEPAFDAESALDIIQMVLSRRVPPVSTKRLDVPYALSAVIQKMTQKSIDDRYNSTSGLRYDLVQIRTMLCEGDIKSLQDFEVCTKDVSSFFTLPSHIIGRDKERRAIVEVIERASKVSTPHALLRKTLYTRSSNSSLSDARREQPVIEDTISESVSSGDLESRANGPAAKANSDTGVASGSANNSIKSPQQSHDGGVDYANSIVDNVSLLKESGASDSTPRALSIQTSSDGQPGVLRSNSKIKRKGKCEVITISGSAGQGKSRLCSSVQLIARNYGYHASAKFDHAKRSPFEPILRLLSSLFRQIFSETDVATEFHNNVRSYVRASWKILHGYLDLPEWLIEQPNGTGVHAPPPKPPLSATSRGGSADSINARRTSSPLVHSMVGGGGTTAADWLRSGGSTVASKFSNMFLDTVRYLGTQKFICFCIEDLQFADQESLELIQSIVTCKIPIVLILTYRSEEALPKIVQSLLPLSTQINLSPFTEDETAEYVAHTLHRDREYVLPLVAVIQEKTGGNPFFVREMLDTCYRKECVYYSWKFSAWEYNLDKIFDEFESSAYGAQITNDFISKRLEELPAVTRSVLAWGSLLGSSFSFSLVKRLMSGSYVMAEGLPIAKSQDPVAGLNGALGAYIILPAEDEDVFRFAHDRYLTAASQLIECYNKTEMHYSIARTMMEADFLDPTTTGSLSLYVRARHVCCAVERIKERVRLRLPYRDLLYQAAENACQSGAQSTGLYYFSHCLTLLQDNPWNDSISDVYYQETLTLFRRTAECYWYQGVFEAALGLLQTTFTMARDAVDKAPAWILQSRIFAMRGDSFAAFQALRTCLSELGCEISDPTWEQCDAEFQRVVSLLKIVDRRKLLETPTSKDRHLLTIGAIMVELVSAAFWSESLLFYWVTLKMLDFHIHKATFPQIGIGYVHLASIAVSRFDMTEFGVDVGLLAKQLFELYRDDHYTLGRGDTLYPLFIGHLVAHVRDQLSILDEAMDATVMAGDRLITLLNIGIGAQFQLWSARDVSEVDSFCSVAPLEFRGWQEDMRGGVCLLAVRQYARALMGKTDFRIAKRVMSDAEHDAEEYLQFIDTYASNPKRPRTIYLSYNLVMLYRFGFIDEAIEVGETLLSMHHSLWCMRLYYANLLYISLAYLSQIRDRPDHPRKEELLRMIRGFSDKIRAAAAVNDVNYRAWIEILNAEYSDVTGDKQATLQSYEHALAHAEMHGFTLDVGLALELYGATLVRNGAYRAGRRLLADCVSTYRQVSAAGKAMQLEEKYSWLLQSGMSTTVDSGCQTMVIDTHNTPYKLEANEDQVERDLGAQTSVDRTHAWLSPGDTPDPGSKKADQRSGDIQGVGLDILDMTSILESSQVLSSELQVDSLLAKMTEIILESTGANLCGIVIENEKADGWSIAAIGSPDGVKSFPNGEPLETVDDVVARQVTLYVLRFREKVFVQNLYDDERFSNVSEQYLKRNPHGKAVIALPILHGDGVLLGSIYIEGQTNTLTDRNFALVRLLGSQMSISLANALLFKRLDRVSKEREAMVEMQRSSLVKAREAEKKAKEAETIAIRNMKLKEEAAKAKSLFLANVSHELRTPLNGVIGMSELLKGSNLSPEQEGYADSIRVCADTLLSIINDLLDFTKLEAGKMKMYSVPLSLTETIGEVTRALSYTNMEKGLKTVERLELDPNLYVLGDPVRLHQVLMNLLSNSYKFTTRGTVTVAAKVDREEKTSIDITISVSDTGIGISEEQKNKLFLPFSQIENSSTRSYGGTGLGLSICKAIIENVMKGRIWLESTAGIGTTVSFALRFQKVPKTLAVSPSDRGSTRTADPDPMAKFGDGSTPPERQDSPIVDLSTMPRDKIKVCIAEDNLINQRIAVSFVKKLGFTQCEAFPDGQAALDALVKASAEGRPFHLALLDIQMPKLDGYGLAREIRRHPDQVVRETLLIAMTASAIRGDREKCLDAGMNNYLAKPVRVQTLKTLLESYLSQSPKAMPNLQQEATQLAKKVIEEMKSQSQDGAQETAKNGTPPPGLSK</sequence>
<feature type="compositionally biased region" description="Polar residues" evidence="14">
    <location>
        <begin position="536"/>
        <end position="552"/>
    </location>
</feature>
<dbReference type="InterPro" id="IPR001789">
    <property type="entry name" value="Sig_transdc_resp-reg_receiver"/>
</dbReference>
<dbReference type="GO" id="GO:0005886">
    <property type="term" value="C:plasma membrane"/>
    <property type="evidence" value="ECO:0007669"/>
    <property type="project" value="UniProtKB-SubCell"/>
</dbReference>
<dbReference type="Pfam" id="PF13191">
    <property type="entry name" value="AAA_16"/>
    <property type="match status" value="1"/>
</dbReference>
<dbReference type="InterPro" id="IPR041664">
    <property type="entry name" value="AAA_16"/>
</dbReference>
<dbReference type="InterPro" id="IPR000719">
    <property type="entry name" value="Prot_kinase_dom"/>
</dbReference>
<dbReference type="FunFam" id="1.10.287.130:FF:000003">
    <property type="entry name" value="Histidine kinase"/>
    <property type="match status" value="1"/>
</dbReference>
<dbReference type="SMART" id="SM00387">
    <property type="entry name" value="HATPase_c"/>
    <property type="match status" value="1"/>
</dbReference>
<protein>
    <recommendedName>
        <fullName evidence="3">histidine kinase</fullName>
        <ecNumber evidence="3">2.7.13.3</ecNumber>
    </recommendedName>
</protein>
<feature type="region of interest" description="Disordered" evidence="14">
    <location>
        <begin position="2318"/>
        <end position="2342"/>
    </location>
</feature>
<evidence type="ECO:0000256" key="5">
    <source>
        <dbReference type="ARBA" id="ARBA00022553"/>
    </source>
</evidence>
<dbReference type="Proteomes" id="UP000799766">
    <property type="component" value="Unassembled WGS sequence"/>
</dbReference>
<dbReference type="Gene3D" id="3.40.50.2300">
    <property type="match status" value="1"/>
</dbReference>
<evidence type="ECO:0000256" key="12">
    <source>
        <dbReference type="ARBA" id="ARBA00023136"/>
    </source>
</evidence>
<evidence type="ECO:0000256" key="3">
    <source>
        <dbReference type="ARBA" id="ARBA00012438"/>
    </source>
</evidence>
<dbReference type="FunFam" id="3.40.50.2300:FF:000285">
    <property type="entry name" value="Putative sensor histidine kinase/response regulator"/>
    <property type="match status" value="1"/>
</dbReference>
<keyword evidence="5 13" id="KW-0597">Phosphoprotein</keyword>
<dbReference type="EMBL" id="MU001680">
    <property type="protein sequence ID" value="KAF2457500.1"/>
    <property type="molecule type" value="Genomic_DNA"/>
</dbReference>
<dbReference type="InterPro" id="IPR011009">
    <property type="entry name" value="Kinase-like_dom_sf"/>
</dbReference>
<evidence type="ECO:0000256" key="8">
    <source>
        <dbReference type="ARBA" id="ARBA00022741"/>
    </source>
</evidence>
<dbReference type="InterPro" id="IPR029016">
    <property type="entry name" value="GAF-like_dom_sf"/>
</dbReference>
<dbReference type="InterPro" id="IPR004358">
    <property type="entry name" value="Sig_transdc_His_kin-like_C"/>
</dbReference>
<keyword evidence="6" id="KW-0808">Transferase</keyword>
<keyword evidence="9 18" id="KW-0418">Kinase</keyword>
<dbReference type="EC" id="2.7.13.3" evidence="3"/>
<dbReference type="FunFam" id="3.30.565.10:FF:000010">
    <property type="entry name" value="Sensor histidine kinase RcsC"/>
    <property type="match status" value="1"/>
</dbReference>
<comment type="catalytic activity">
    <reaction evidence="1">
        <text>ATP + protein L-histidine = ADP + protein N-phospho-L-histidine.</text>
        <dbReference type="EC" id="2.7.13.3"/>
    </reaction>
</comment>
<dbReference type="SMART" id="SM00388">
    <property type="entry name" value="HisKA"/>
    <property type="match status" value="1"/>
</dbReference>
<dbReference type="InterPro" id="IPR036890">
    <property type="entry name" value="HATPase_C_sf"/>
</dbReference>
<feature type="region of interest" description="Disordered" evidence="14">
    <location>
        <begin position="54"/>
        <end position="112"/>
    </location>
</feature>
<dbReference type="Gene3D" id="3.30.450.40">
    <property type="match status" value="1"/>
</dbReference>
<dbReference type="InterPro" id="IPR027417">
    <property type="entry name" value="P-loop_NTPase"/>
</dbReference>
<dbReference type="InterPro" id="IPR003661">
    <property type="entry name" value="HisK_dim/P_dom"/>
</dbReference>
<dbReference type="CDD" id="cd16922">
    <property type="entry name" value="HATPase_EvgS-ArcB-TorS-like"/>
    <property type="match status" value="1"/>
</dbReference>
<feature type="compositionally biased region" description="Low complexity" evidence="14">
    <location>
        <begin position="88"/>
        <end position="106"/>
    </location>
</feature>
<feature type="modified residue" description="4-aspartylphosphate" evidence="13">
    <location>
        <position position="2225"/>
    </location>
</feature>
<comment type="subcellular location">
    <subcellularLocation>
        <location evidence="2">Cell membrane</location>
        <topology evidence="2">Multi-pass membrane protein</topology>
    </subcellularLocation>
</comment>
<feature type="region of interest" description="Disordered" evidence="14">
    <location>
        <begin position="535"/>
        <end position="556"/>
    </location>
</feature>
<feature type="compositionally biased region" description="Polar residues" evidence="14">
    <location>
        <begin position="2321"/>
        <end position="2333"/>
    </location>
</feature>
<keyword evidence="11" id="KW-1133">Transmembrane helix</keyword>
<dbReference type="Gene3D" id="3.30.565.10">
    <property type="entry name" value="Histidine kinase-like ATPase, C-terminal domain"/>
    <property type="match status" value="1"/>
</dbReference>
<dbReference type="InterPro" id="IPR003594">
    <property type="entry name" value="HATPase_dom"/>
</dbReference>
<dbReference type="InterPro" id="IPR003018">
    <property type="entry name" value="GAF"/>
</dbReference>
<evidence type="ECO:0000256" key="4">
    <source>
        <dbReference type="ARBA" id="ARBA00022475"/>
    </source>
</evidence>
<dbReference type="PRINTS" id="PR00344">
    <property type="entry name" value="BCTRLSENSOR"/>
</dbReference>
<dbReference type="OrthoDB" id="60033at2759"/>
<keyword evidence="12" id="KW-0472">Membrane</keyword>
<dbReference type="GO" id="GO:0005524">
    <property type="term" value="F:ATP binding"/>
    <property type="evidence" value="ECO:0007669"/>
    <property type="project" value="UniProtKB-KW"/>
</dbReference>
<feature type="region of interest" description="Disordered" evidence="14">
    <location>
        <begin position="666"/>
        <end position="690"/>
    </location>
</feature>
<keyword evidence="10" id="KW-0067">ATP-binding</keyword>
<dbReference type="InterPro" id="IPR036097">
    <property type="entry name" value="HisK_dim/P_sf"/>
</dbReference>
<dbReference type="PROSITE" id="PS50011">
    <property type="entry name" value="PROTEIN_KINASE_DOM"/>
    <property type="match status" value="1"/>
</dbReference>
<dbReference type="Pfam" id="PF00072">
    <property type="entry name" value="Response_reg"/>
    <property type="match status" value="1"/>
</dbReference>
<feature type="compositionally biased region" description="Polar residues" evidence="14">
    <location>
        <begin position="493"/>
        <end position="514"/>
    </location>
</feature>
<reference evidence="18" key="1">
    <citation type="journal article" date="2020" name="Stud. Mycol.">
        <title>101 Dothideomycetes genomes: a test case for predicting lifestyles and emergence of pathogens.</title>
        <authorList>
            <person name="Haridas S."/>
            <person name="Albert R."/>
            <person name="Binder M."/>
            <person name="Bloem J."/>
            <person name="Labutti K."/>
            <person name="Salamov A."/>
            <person name="Andreopoulos B."/>
            <person name="Baker S."/>
            <person name="Barry K."/>
            <person name="Bills G."/>
            <person name="Bluhm B."/>
            <person name="Cannon C."/>
            <person name="Castanera R."/>
            <person name="Culley D."/>
            <person name="Daum C."/>
            <person name="Ezra D."/>
            <person name="Gonzalez J."/>
            <person name="Henrissat B."/>
            <person name="Kuo A."/>
            <person name="Liang C."/>
            <person name="Lipzen A."/>
            <person name="Lutzoni F."/>
            <person name="Magnuson J."/>
            <person name="Mondo S."/>
            <person name="Nolan M."/>
            <person name="Ohm R."/>
            <person name="Pangilinan J."/>
            <person name="Park H.-J."/>
            <person name="Ramirez L."/>
            <person name="Alfaro M."/>
            <person name="Sun H."/>
            <person name="Tritt A."/>
            <person name="Yoshinaga Y."/>
            <person name="Zwiers L.-H."/>
            <person name="Turgeon B."/>
            <person name="Goodwin S."/>
            <person name="Spatafora J."/>
            <person name="Crous P."/>
            <person name="Grigoriev I."/>
        </authorList>
    </citation>
    <scope>NUCLEOTIDE SEQUENCE</scope>
    <source>
        <strain evidence="18">ATCC 16933</strain>
    </source>
</reference>
<dbReference type="Gene3D" id="1.10.287.130">
    <property type="match status" value="1"/>
</dbReference>
<evidence type="ECO:0000313" key="19">
    <source>
        <dbReference type="Proteomes" id="UP000799766"/>
    </source>
</evidence>
<dbReference type="Gene3D" id="1.10.510.10">
    <property type="entry name" value="Transferase(Phosphotransferase) domain 1"/>
    <property type="match status" value="1"/>
</dbReference>
<dbReference type="InterPro" id="IPR011006">
    <property type="entry name" value="CheY-like_superfamily"/>
</dbReference>
<dbReference type="SUPFAM" id="SSF55781">
    <property type="entry name" value="GAF domain-like"/>
    <property type="match status" value="1"/>
</dbReference>
<dbReference type="SUPFAM" id="SSF52172">
    <property type="entry name" value="CheY-like"/>
    <property type="match status" value="1"/>
</dbReference>
<dbReference type="SUPFAM" id="SSF55874">
    <property type="entry name" value="ATPase domain of HSP90 chaperone/DNA topoisomerase II/histidine kinase"/>
    <property type="match status" value="1"/>
</dbReference>
<evidence type="ECO:0000256" key="6">
    <source>
        <dbReference type="ARBA" id="ARBA00022679"/>
    </source>
</evidence>
<dbReference type="FunFam" id="1.10.510.10:FF:000579">
    <property type="entry name" value="Sensor histidine kinase/response regulator, putative"/>
    <property type="match status" value="1"/>
</dbReference>
<gene>
    <name evidence="18" type="ORF">BDY21DRAFT_285947</name>
</gene>
<dbReference type="PROSITE" id="PS50109">
    <property type="entry name" value="HIS_KIN"/>
    <property type="match status" value="1"/>
</dbReference>
<keyword evidence="8" id="KW-0547">Nucleotide-binding</keyword>
<dbReference type="GO" id="GO:0009927">
    <property type="term" value="F:histidine phosphotransfer kinase activity"/>
    <property type="evidence" value="ECO:0007669"/>
    <property type="project" value="TreeGrafter"/>
</dbReference>
<feature type="domain" description="Protein kinase" evidence="15">
    <location>
        <begin position="81"/>
        <end position="384"/>
    </location>
</feature>
<evidence type="ECO:0000256" key="10">
    <source>
        <dbReference type="ARBA" id="ARBA00022840"/>
    </source>
</evidence>
<evidence type="ECO:0000313" key="18">
    <source>
        <dbReference type="EMBL" id="KAF2457500.1"/>
    </source>
</evidence>
<dbReference type="InterPro" id="IPR005467">
    <property type="entry name" value="His_kinase_dom"/>
</dbReference>
<dbReference type="CDD" id="cd17546">
    <property type="entry name" value="REC_hyHK_CKI1_RcsC-like"/>
    <property type="match status" value="1"/>
</dbReference>
<feature type="domain" description="Histidine kinase" evidence="16">
    <location>
        <begin position="1896"/>
        <end position="2118"/>
    </location>
</feature>
<dbReference type="SMART" id="SM00065">
    <property type="entry name" value="GAF"/>
    <property type="match status" value="1"/>
</dbReference>
<dbReference type="GO" id="GO:0000155">
    <property type="term" value="F:phosphorelay sensor kinase activity"/>
    <property type="evidence" value="ECO:0007669"/>
    <property type="project" value="InterPro"/>
</dbReference>
<dbReference type="SMART" id="SM00220">
    <property type="entry name" value="S_TKc"/>
    <property type="match status" value="1"/>
</dbReference>
<evidence type="ECO:0000256" key="14">
    <source>
        <dbReference type="SAM" id="MobiDB-lite"/>
    </source>
</evidence>
<keyword evidence="7" id="KW-0812">Transmembrane</keyword>
<proteinExistence type="predicted"/>
<dbReference type="Pfam" id="PF02518">
    <property type="entry name" value="HATPase_c"/>
    <property type="match status" value="1"/>
</dbReference>
<dbReference type="SMART" id="SM00448">
    <property type="entry name" value="REC"/>
    <property type="match status" value="1"/>
</dbReference>
<accession>A0A6A6P0G9</accession>
<feature type="region of interest" description="Disordered" evidence="14">
    <location>
        <begin position="455"/>
        <end position="519"/>
    </location>
</feature>
<evidence type="ECO:0000256" key="7">
    <source>
        <dbReference type="ARBA" id="ARBA00022692"/>
    </source>
</evidence>